<dbReference type="InterPro" id="IPR036179">
    <property type="entry name" value="Ig-like_dom_sf"/>
</dbReference>
<feature type="domain" description="Ig-like" evidence="11">
    <location>
        <begin position="279"/>
        <end position="378"/>
    </location>
</feature>
<keyword evidence="8" id="KW-0393">Immunoglobulin domain</keyword>
<keyword evidence="3 10" id="KW-0732">Signal</keyword>
<feature type="domain" description="Ig-like" evidence="11">
    <location>
        <begin position="549"/>
        <end position="672"/>
    </location>
</feature>
<keyword evidence="2 9" id="KW-0812">Transmembrane</keyword>
<feature type="domain" description="Ig-like" evidence="11">
    <location>
        <begin position="146"/>
        <end position="248"/>
    </location>
</feature>
<evidence type="ECO:0000313" key="12">
    <source>
        <dbReference type="EMBL" id="GCC27316.1"/>
    </source>
</evidence>
<evidence type="ECO:0000256" key="1">
    <source>
        <dbReference type="ARBA" id="ARBA00004167"/>
    </source>
</evidence>
<dbReference type="GO" id="GO:0016020">
    <property type="term" value="C:membrane"/>
    <property type="evidence" value="ECO:0007669"/>
    <property type="project" value="UniProtKB-SubCell"/>
</dbReference>
<evidence type="ECO:0000256" key="3">
    <source>
        <dbReference type="ARBA" id="ARBA00022729"/>
    </source>
</evidence>
<evidence type="ECO:0000256" key="5">
    <source>
        <dbReference type="ARBA" id="ARBA00022989"/>
    </source>
</evidence>
<name>A0A401SAB7_CHIPU</name>
<feature type="chain" id="PRO_5019331702" description="Ig-like domain-containing protein" evidence="10">
    <location>
        <begin position="20"/>
        <end position="874"/>
    </location>
</feature>
<dbReference type="SMART" id="SM00408">
    <property type="entry name" value="IGc2"/>
    <property type="match status" value="3"/>
</dbReference>
<dbReference type="InterPro" id="IPR003599">
    <property type="entry name" value="Ig_sub"/>
</dbReference>
<reference evidence="12 13" key="1">
    <citation type="journal article" date="2018" name="Nat. Ecol. Evol.">
        <title>Shark genomes provide insights into elasmobranch evolution and the origin of vertebrates.</title>
        <authorList>
            <person name="Hara Y"/>
            <person name="Yamaguchi K"/>
            <person name="Onimaru K"/>
            <person name="Kadota M"/>
            <person name="Koyanagi M"/>
            <person name="Keeley SD"/>
            <person name="Tatsumi K"/>
            <person name="Tanaka K"/>
            <person name="Motone F"/>
            <person name="Kageyama Y"/>
            <person name="Nozu R"/>
            <person name="Adachi N"/>
            <person name="Nishimura O"/>
            <person name="Nakagawa R"/>
            <person name="Tanegashima C"/>
            <person name="Kiyatake I"/>
            <person name="Matsumoto R"/>
            <person name="Murakumo K"/>
            <person name="Nishida K"/>
            <person name="Terakita A"/>
            <person name="Kuratani S"/>
            <person name="Sato K"/>
            <person name="Hyodo S Kuraku.S."/>
        </authorList>
    </citation>
    <scope>NUCLEOTIDE SEQUENCE [LARGE SCALE GENOMIC DNA]</scope>
</reference>
<evidence type="ECO:0000256" key="8">
    <source>
        <dbReference type="ARBA" id="ARBA00023319"/>
    </source>
</evidence>
<dbReference type="Proteomes" id="UP000287033">
    <property type="component" value="Unassembled WGS sequence"/>
</dbReference>
<organism evidence="12 13">
    <name type="scientific">Chiloscyllium punctatum</name>
    <name type="common">Brownbanded bambooshark</name>
    <name type="synonym">Hemiscyllium punctatum</name>
    <dbReference type="NCBI Taxonomy" id="137246"/>
    <lineage>
        <taxon>Eukaryota</taxon>
        <taxon>Metazoa</taxon>
        <taxon>Chordata</taxon>
        <taxon>Craniata</taxon>
        <taxon>Vertebrata</taxon>
        <taxon>Chondrichthyes</taxon>
        <taxon>Elasmobranchii</taxon>
        <taxon>Galeomorphii</taxon>
        <taxon>Galeoidea</taxon>
        <taxon>Orectolobiformes</taxon>
        <taxon>Hemiscylliidae</taxon>
        <taxon>Chiloscyllium</taxon>
    </lineage>
</organism>
<comment type="subcellular location">
    <subcellularLocation>
        <location evidence="1">Membrane</location>
        <topology evidence="1">Single-pass membrane protein</topology>
    </subcellularLocation>
</comment>
<evidence type="ECO:0000256" key="6">
    <source>
        <dbReference type="ARBA" id="ARBA00023136"/>
    </source>
</evidence>
<gene>
    <name evidence="12" type="ORF">chiPu_0005740</name>
</gene>
<keyword evidence="7" id="KW-1015">Disulfide bond</keyword>
<dbReference type="OMA" id="MPVSILW"/>
<accession>A0A401SAB7</accession>
<feature type="domain" description="Ig-like" evidence="11">
    <location>
        <begin position="408"/>
        <end position="536"/>
    </location>
</feature>
<keyword evidence="4" id="KW-0677">Repeat</keyword>
<sequence>MERSMLLLLLVVNWGLISGRVVKVPSGPLYRIVGTPVSIPCNVSDYQGPAEQNFDWSVTRANKHVGIVSTLEPEFSDPEYKEKIQKKEIWVERVNDYSVELHFKSAKFEDDGRYQCQTPSTDENSSGNYDDSVFLQVIPDGLSVSPRKSRSTVPVTYLEGKPLELQCVARTTSSVSTHLSVTWQLKANSNKSENLLSFTKDRWIQPGDLYKERYQNGDIRMGFETNGLFKLIITSLRPEDEGVYSCVAAEWVKEDGFNWKLIQEKTADIAVIEVQQLAQTLNVSAIGQKLTLNKGDEIDLICNVTGVEDTLTVEVSWYFSASAAMHPPSDKILVSLNRAAVVSGTDFVTLTKISSSEYRLRVQQIDETDSGYYYCTASVWVPYSSESWHKAAEGTSHPIGVNVDILDPTYTVQLKSIKVPSSPGESAELECRVLDLQNADDTKLTVAWYVSPKQLIGTSEVTVPVATMDPDWTLQLYGEYVERAEKGEIIFMKSELHTFKFQMQQALPSDRGKYFCNVTAQIKQRGNTWLKKQEVSSLAIDIDWKTEDPSLSIAAIEEKPVSTRGNTFEMICRVSAEHVEVPHYSVAIAMNEPTFMDTQHSKKLISLTRDSVVKLERWDDKDRSEDVVLEKVGDDEFRFRLYRTQFSDEGSYYCIVQAWAPDTNGQWSEIVTNSSNTVVVTFKTAAPQFNVTLQSEKPHVFQGETMEMTCAVDLSDIPNNSDVLYEVEWFVTQQFSNDTSERPLLLIDQRSVVTHMKANSDISVERISMHEFRLRLHCSEKTVAGDYFCKVTPWVKSETGTWQKMPPQRSDSLSVRIDVSVLDSFKMPLIYGIGVAILIGILACAIGYCSSRYCCGERITPRYEQHRLISMATD</sequence>
<dbReference type="InterPro" id="IPR051102">
    <property type="entry name" value="IgSF_V-set/TM_domain"/>
</dbReference>
<keyword evidence="5 9" id="KW-1133">Transmembrane helix</keyword>
<keyword evidence="6 9" id="KW-0472">Membrane</keyword>
<feature type="domain" description="Ig-like" evidence="11">
    <location>
        <begin position="687"/>
        <end position="792"/>
    </location>
</feature>
<evidence type="ECO:0000256" key="7">
    <source>
        <dbReference type="ARBA" id="ARBA00023157"/>
    </source>
</evidence>
<evidence type="ECO:0000256" key="4">
    <source>
        <dbReference type="ARBA" id="ARBA00022737"/>
    </source>
</evidence>
<dbReference type="STRING" id="137246.A0A401SAB7"/>
<dbReference type="SMART" id="SM00406">
    <property type="entry name" value="IGv"/>
    <property type="match status" value="3"/>
</dbReference>
<dbReference type="OrthoDB" id="9873136at2759"/>
<dbReference type="SUPFAM" id="SSF48726">
    <property type="entry name" value="Immunoglobulin"/>
    <property type="match status" value="4"/>
</dbReference>
<protein>
    <recommendedName>
        <fullName evidence="11">Ig-like domain-containing protein</fullName>
    </recommendedName>
</protein>
<dbReference type="SMART" id="SM00409">
    <property type="entry name" value="IG"/>
    <property type="match status" value="6"/>
</dbReference>
<feature type="signal peptide" evidence="10">
    <location>
        <begin position="1"/>
        <end position="19"/>
    </location>
</feature>
<dbReference type="InterPro" id="IPR013106">
    <property type="entry name" value="Ig_V-set"/>
</dbReference>
<dbReference type="PANTHER" id="PTHR12207">
    <property type="entry name" value="V-SET AND TRANSMEMBRANE DOMAIN-CONTAINING PROTEIN"/>
    <property type="match status" value="1"/>
</dbReference>
<dbReference type="AlphaFoldDB" id="A0A401SAB7"/>
<dbReference type="Pfam" id="PF07686">
    <property type="entry name" value="V-set"/>
    <property type="match status" value="2"/>
</dbReference>
<evidence type="ECO:0000256" key="2">
    <source>
        <dbReference type="ARBA" id="ARBA00022692"/>
    </source>
</evidence>
<evidence type="ECO:0000259" key="11">
    <source>
        <dbReference type="PROSITE" id="PS50835"/>
    </source>
</evidence>
<keyword evidence="13" id="KW-1185">Reference proteome</keyword>
<dbReference type="Gene3D" id="2.60.40.10">
    <property type="entry name" value="Immunoglobulins"/>
    <property type="match status" value="5"/>
</dbReference>
<comment type="caution">
    <text evidence="12">The sequence shown here is derived from an EMBL/GenBank/DDBJ whole genome shotgun (WGS) entry which is preliminary data.</text>
</comment>
<feature type="transmembrane region" description="Helical" evidence="9">
    <location>
        <begin position="829"/>
        <end position="849"/>
    </location>
</feature>
<dbReference type="PROSITE" id="PS50835">
    <property type="entry name" value="IG_LIKE"/>
    <property type="match status" value="6"/>
</dbReference>
<evidence type="ECO:0000313" key="13">
    <source>
        <dbReference type="Proteomes" id="UP000287033"/>
    </source>
</evidence>
<dbReference type="InterPro" id="IPR013783">
    <property type="entry name" value="Ig-like_fold"/>
</dbReference>
<dbReference type="InterPro" id="IPR007110">
    <property type="entry name" value="Ig-like_dom"/>
</dbReference>
<dbReference type="InterPro" id="IPR003598">
    <property type="entry name" value="Ig_sub2"/>
</dbReference>
<evidence type="ECO:0000256" key="10">
    <source>
        <dbReference type="SAM" id="SignalP"/>
    </source>
</evidence>
<proteinExistence type="predicted"/>
<dbReference type="PANTHER" id="PTHR12207:SF3">
    <property type="entry name" value="PROSTAGLANDIN F2 RECEPTOR NEGATIVE REGULATOR"/>
    <property type="match status" value="1"/>
</dbReference>
<evidence type="ECO:0000256" key="9">
    <source>
        <dbReference type="SAM" id="Phobius"/>
    </source>
</evidence>
<dbReference type="FunFam" id="2.60.40.10:FF:000191">
    <property type="entry name" value="Immunoglobulin superfamily member 3"/>
    <property type="match status" value="1"/>
</dbReference>
<dbReference type="EMBL" id="BEZZ01000160">
    <property type="protein sequence ID" value="GCC27316.1"/>
    <property type="molecule type" value="Genomic_DNA"/>
</dbReference>
<feature type="domain" description="Ig-like" evidence="11">
    <location>
        <begin position="34"/>
        <end position="134"/>
    </location>
</feature>